<name>D4Z584_SPHIU</name>
<proteinExistence type="predicted"/>
<evidence type="ECO:0000313" key="3">
    <source>
        <dbReference type="Proteomes" id="UP000007753"/>
    </source>
</evidence>
<organism evidence="2 3">
    <name type="scientific">Sphingobium indicum (strain DSM 16413 / CCM 7287 / MTCC 6362 / UT26 / NBRC 101211 / UT26S)</name>
    <name type="common">Sphingobium japonicum</name>
    <dbReference type="NCBI Taxonomy" id="452662"/>
    <lineage>
        <taxon>Bacteria</taxon>
        <taxon>Pseudomonadati</taxon>
        <taxon>Pseudomonadota</taxon>
        <taxon>Alphaproteobacteria</taxon>
        <taxon>Sphingomonadales</taxon>
        <taxon>Sphingomonadaceae</taxon>
        <taxon>Sphingobium</taxon>
    </lineage>
</organism>
<protein>
    <submittedName>
        <fullName evidence="2">Uncharacterized protein</fullName>
    </submittedName>
</protein>
<evidence type="ECO:0000256" key="1">
    <source>
        <dbReference type="SAM" id="MobiDB-lite"/>
    </source>
</evidence>
<keyword evidence="3" id="KW-1185">Reference proteome</keyword>
<dbReference type="Proteomes" id="UP000007753">
    <property type="component" value="Chromosome 1"/>
</dbReference>
<dbReference type="STRING" id="452662.SJA_C1-29320"/>
<dbReference type="HOGENOM" id="CLU_2182271_0_0_5"/>
<evidence type="ECO:0000313" key="2">
    <source>
        <dbReference type="EMBL" id="BAI97766.1"/>
    </source>
</evidence>
<feature type="region of interest" description="Disordered" evidence="1">
    <location>
        <begin position="1"/>
        <end position="21"/>
    </location>
</feature>
<dbReference type="KEGG" id="sjp:SJA_C1-29320"/>
<accession>D4Z584</accession>
<dbReference type="EMBL" id="AP010803">
    <property type="protein sequence ID" value="BAI97766.1"/>
    <property type="molecule type" value="Genomic_DNA"/>
</dbReference>
<reference evidence="2 3" key="1">
    <citation type="journal article" date="2010" name="J. Bacteriol.">
        <title>Complete genome sequence of the representative gamma-hexachlorocyclohexane-degrading bacterium Sphingobium japonicum UT26.</title>
        <authorList>
            <person name="Nagata Y."/>
            <person name="Ohtsubo Y."/>
            <person name="Endo R."/>
            <person name="Ichikawa N."/>
            <person name="Ankai A."/>
            <person name="Oguchi A."/>
            <person name="Fukui S."/>
            <person name="Fujita N."/>
            <person name="Tsuda M."/>
        </authorList>
    </citation>
    <scope>NUCLEOTIDE SEQUENCE [LARGE SCALE GENOMIC DNA]</scope>
    <source>
        <strain evidence="3">DSM 16413 / CCM 7287 / MTCC 6362 / UT26 / NBRC 101211 / UT26S</strain>
    </source>
</reference>
<sequence length="109" mass="12045">MSWMVASRQPPSRHPGLEPGSRSLAANCAALPAVTHRPQLAQKPSYFPQPLPFLLSYIPRPAYPAPVFEMSIRFPPRLRALTPARAYTVNFDGKPRFSALRSDPSSESA</sequence>
<dbReference type="AlphaFoldDB" id="D4Z584"/>
<gene>
    <name evidence="2" type="ordered locus">SJA_C1-29320</name>
</gene>